<evidence type="ECO:0000256" key="2">
    <source>
        <dbReference type="ARBA" id="ARBA00013807"/>
    </source>
</evidence>
<dbReference type="PANTHER" id="PTHR15157">
    <property type="entry name" value="UV RADIATION RESISTANCE-ASSOCIATED GENE PROTEIN"/>
    <property type="match status" value="1"/>
</dbReference>
<protein>
    <recommendedName>
        <fullName evidence="2">Autophagy-related protein 14</fullName>
    </recommendedName>
</protein>
<dbReference type="AlphaFoldDB" id="A0A292PUC4"/>
<dbReference type="PANTHER" id="PTHR15157:SF13">
    <property type="entry name" value="AUTOPHAGY-RELATED PROTEIN 14"/>
    <property type="match status" value="1"/>
</dbReference>
<proteinExistence type="inferred from homology"/>
<evidence type="ECO:0000256" key="5">
    <source>
        <dbReference type="SAM" id="MobiDB-lite"/>
    </source>
</evidence>
<evidence type="ECO:0000256" key="4">
    <source>
        <dbReference type="SAM" id="Coils"/>
    </source>
</evidence>
<reference evidence="6" key="1">
    <citation type="submission" date="2015-10" db="EMBL/GenBank/DDBJ databases">
        <authorList>
            <person name="Regsiter A."/>
            <person name="william w."/>
        </authorList>
    </citation>
    <scope>NUCLEOTIDE SEQUENCE</scope>
    <source>
        <strain evidence="6">Montdore</strain>
    </source>
</reference>
<organism evidence="6 7">
    <name type="scientific">Tuber aestivum</name>
    <name type="common">summer truffle</name>
    <dbReference type="NCBI Taxonomy" id="59557"/>
    <lineage>
        <taxon>Eukaryota</taxon>
        <taxon>Fungi</taxon>
        <taxon>Dikarya</taxon>
        <taxon>Ascomycota</taxon>
        <taxon>Pezizomycotina</taxon>
        <taxon>Pezizomycetes</taxon>
        <taxon>Pezizales</taxon>
        <taxon>Tuberaceae</taxon>
        <taxon>Tuber</taxon>
    </lineage>
</organism>
<feature type="compositionally biased region" description="Gly residues" evidence="5">
    <location>
        <begin position="373"/>
        <end position="382"/>
    </location>
</feature>
<feature type="compositionally biased region" description="Basic and acidic residues" evidence="5">
    <location>
        <begin position="386"/>
        <end position="395"/>
    </location>
</feature>
<evidence type="ECO:0000256" key="3">
    <source>
        <dbReference type="ARBA" id="ARBA00023054"/>
    </source>
</evidence>
<dbReference type="GO" id="GO:0032991">
    <property type="term" value="C:protein-containing complex"/>
    <property type="evidence" value="ECO:0007669"/>
    <property type="project" value="UniProtKB-ARBA"/>
</dbReference>
<dbReference type="InterPro" id="IPR018791">
    <property type="entry name" value="UV_resistance/autophagy_Atg14"/>
</dbReference>
<evidence type="ECO:0000313" key="7">
    <source>
        <dbReference type="Proteomes" id="UP001412239"/>
    </source>
</evidence>
<accession>A0A292PUC4</accession>
<dbReference type="GO" id="GO:0000323">
    <property type="term" value="C:lytic vacuole"/>
    <property type="evidence" value="ECO:0007669"/>
    <property type="project" value="TreeGrafter"/>
</dbReference>
<keyword evidence="7" id="KW-1185">Reference proteome</keyword>
<gene>
    <name evidence="6" type="ORF">GSTUAT00004745001</name>
</gene>
<dbReference type="GO" id="GO:0035493">
    <property type="term" value="P:SNARE complex assembly"/>
    <property type="evidence" value="ECO:0007669"/>
    <property type="project" value="TreeGrafter"/>
</dbReference>
<evidence type="ECO:0000313" key="6">
    <source>
        <dbReference type="EMBL" id="CUS11146.1"/>
    </source>
</evidence>
<feature type="coiled-coil region" evidence="4">
    <location>
        <begin position="76"/>
        <end position="131"/>
    </location>
</feature>
<evidence type="ECO:0000256" key="1">
    <source>
        <dbReference type="ARBA" id="ARBA00009574"/>
    </source>
</evidence>
<dbReference type="Pfam" id="PF10186">
    <property type="entry name" value="ATG14"/>
    <property type="match status" value="1"/>
</dbReference>
<comment type="similarity">
    <text evidence="1">Belongs to the ATG14 family.</text>
</comment>
<dbReference type="GO" id="GO:0000149">
    <property type="term" value="F:SNARE binding"/>
    <property type="evidence" value="ECO:0007669"/>
    <property type="project" value="TreeGrafter"/>
</dbReference>
<feature type="region of interest" description="Disordered" evidence="5">
    <location>
        <begin position="373"/>
        <end position="409"/>
    </location>
</feature>
<sequence>MQCSICTLDKPTITCVSCARGALWPQRYDLLQQTAARDALSDRIHEHLESRNGETATQQRESAQLELKLREIRGQKASLATAREAAMVRVEELRRENERRRAMLEEAMGLRDRLEAEVSSVQRETKRWINRSKALHGRIAEARGYRCREAAGLYGLRQKRRKSGWVEYIIGGVAIPNYLTDLNTHPHQQITTSLSHLSHLLLLTAHYLSLKLPNEILLPTQSHPFTQIRGTLNARHTVTRPLSLPAPLSTLSRDNPASHTKFIEGISLLAINIAYTCCTQGLEINDVDAVCAPGVNLWSLLVSRDTPVPAFGRMSHGSCLGNLATAGRVAGIARFRVGFKSVVEKVRNTLQGETIVADWDLVGDVLGAGAGAGTSGGGGGGVDGEDGGRGGREGRMPGWTRIRAPGEER</sequence>
<keyword evidence="3 4" id="KW-0175">Coiled coil</keyword>
<feature type="non-terminal residue" evidence="6">
    <location>
        <position position="1"/>
    </location>
</feature>
<dbReference type="GO" id="GO:0005768">
    <property type="term" value="C:endosome"/>
    <property type="evidence" value="ECO:0007669"/>
    <property type="project" value="TreeGrafter"/>
</dbReference>
<dbReference type="EMBL" id="LN891029">
    <property type="protein sequence ID" value="CUS11146.1"/>
    <property type="molecule type" value="Genomic_DNA"/>
</dbReference>
<dbReference type="Proteomes" id="UP001412239">
    <property type="component" value="Unassembled WGS sequence"/>
</dbReference>
<name>A0A292PUC4_9PEZI</name>